<dbReference type="GO" id="GO:0005829">
    <property type="term" value="C:cytosol"/>
    <property type="evidence" value="ECO:0007669"/>
    <property type="project" value="TreeGrafter"/>
</dbReference>
<dbReference type="Gene3D" id="3.30.70.250">
    <property type="entry name" value="Malonyl-CoA ACP transacylase, ACP-binding"/>
    <property type="match status" value="1"/>
</dbReference>
<protein>
    <recommendedName>
        <fullName evidence="4">Malonyl CoA-acyl carrier protein transacylase</fullName>
        <ecNumber evidence="4">2.3.1.39</ecNumber>
    </recommendedName>
</protein>
<comment type="caution">
    <text evidence="7">The sequence shown here is derived from an EMBL/GenBank/DDBJ whole genome shotgun (WGS) entry which is preliminary data.</text>
</comment>
<reference evidence="7" key="1">
    <citation type="submission" date="2022-06" db="EMBL/GenBank/DDBJ databases">
        <title>Vallitalea longa sp. nov., an anaerobic bacterium isolated from marine sediment.</title>
        <authorList>
            <person name="Hirano S."/>
            <person name="Terahara T."/>
            <person name="Mori K."/>
            <person name="Hamada M."/>
            <person name="Matsumoto R."/>
            <person name="Kobayashi T."/>
        </authorList>
    </citation>
    <scope>NUCLEOTIDE SEQUENCE</scope>
    <source>
        <strain evidence="7">SH18-1</strain>
    </source>
</reference>
<keyword evidence="8" id="KW-1185">Reference proteome</keyword>
<dbReference type="PIRSF" id="PIRSF000446">
    <property type="entry name" value="Mct"/>
    <property type="match status" value="1"/>
</dbReference>
<keyword evidence="2 4" id="KW-0012">Acyltransferase</keyword>
<evidence type="ECO:0000313" key="8">
    <source>
        <dbReference type="Proteomes" id="UP001144256"/>
    </source>
</evidence>
<dbReference type="AlphaFoldDB" id="A0A9W5YFK6"/>
<dbReference type="Proteomes" id="UP001144256">
    <property type="component" value="Unassembled WGS sequence"/>
</dbReference>
<dbReference type="NCBIfam" id="TIGR00128">
    <property type="entry name" value="fabD"/>
    <property type="match status" value="1"/>
</dbReference>
<organism evidence="7 8">
    <name type="scientific">Vallitalea longa</name>
    <dbReference type="NCBI Taxonomy" id="2936439"/>
    <lineage>
        <taxon>Bacteria</taxon>
        <taxon>Bacillati</taxon>
        <taxon>Bacillota</taxon>
        <taxon>Clostridia</taxon>
        <taxon>Lachnospirales</taxon>
        <taxon>Vallitaleaceae</taxon>
        <taxon>Vallitalea</taxon>
    </lineage>
</organism>
<dbReference type="EC" id="2.3.1.39" evidence="4"/>
<dbReference type="InterPro" id="IPR016036">
    <property type="entry name" value="Malonyl_transacylase_ACP-bd"/>
</dbReference>
<dbReference type="InterPro" id="IPR050858">
    <property type="entry name" value="Mal-CoA-ACP_Trans/PKS_FabD"/>
</dbReference>
<dbReference type="InterPro" id="IPR004410">
    <property type="entry name" value="Malonyl_CoA-ACP_transAc_FabD"/>
</dbReference>
<evidence type="ECO:0000256" key="5">
    <source>
        <dbReference type="PIRSR" id="PIRSR000446-1"/>
    </source>
</evidence>
<comment type="catalytic activity">
    <reaction evidence="3 4">
        <text>holo-[ACP] + malonyl-CoA = malonyl-[ACP] + CoA</text>
        <dbReference type="Rhea" id="RHEA:41792"/>
        <dbReference type="Rhea" id="RHEA-COMP:9623"/>
        <dbReference type="Rhea" id="RHEA-COMP:9685"/>
        <dbReference type="ChEBI" id="CHEBI:57287"/>
        <dbReference type="ChEBI" id="CHEBI:57384"/>
        <dbReference type="ChEBI" id="CHEBI:64479"/>
        <dbReference type="ChEBI" id="CHEBI:78449"/>
        <dbReference type="EC" id="2.3.1.39"/>
    </reaction>
</comment>
<proteinExistence type="inferred from homology"/>
<dbReference type="InterPro" id="IPR024925">
    <property type="entry name" value="Malonyl_CoA-ACP_transAc"/>
</dbReference>
<dbReference type="Pfam" id="PF00698">
    <property type="entry name" value="Acyl_transf_1"/>
    <property type="match status" value="1"/>
</dbReference>
<evidence type="ECO:0000259" key="6">
    <source>
        <dbReference type="SMART" id="SM00827"/>
    </source>
</evidence>
<name>A0A9W5YFK6_9FIRM</name>
<evidence type="ECO:0000256" key="4">
    <source>
        <dbReference type="PIRNR" id="PIRNR000446"/>
    </source>
</evidence>
<gene>
    <name evidence="7" type="primary">fabD</name>
    <name evidence="7" type="ORF">SH1V18_43360</name>
</gene>
<comment type="similarity">
    <text evidence="4">Belongs to the fabD family.</text>
</comment>
<accession>A0A9W5YFK6</accession>
<dbReference type="InterPro" id="IPR001227">
    <property type="entry name" value="Ac_transferase_dom_sf"/>
</dbReference>
<evidence type="ECO:0000313" key="7">
    <source>
        <dbReference type="EMBL" id="GKX31856.1"/>
    </source>
</evidence>
<dbReference type="PANTHER" id="PTHR42681">
    <property type="entry name" value="MALONYL-COA-ACYL CARRIER PROTEIN TRANSACYLASE, MITOCHONDRIAL"/>
    <property type="match status" value="1"/>
</dbReference>
<evidence type="ECO:0000256" key="1">
    <source>
        <dbReference type="ARBA" id="ARBA00022679"/>
    </source>
</evidence>
<dbReference type="InterPro" id="IPR016035">
    <property type="entry name" value="Acyl_Trfase/lysoPLipase"/>
</dbReference>
<evidence type="ECO:0000256" key="3">
    <source>
        <dbReference type="ARBA" id="ARBA00048462"/>
    </source>
</evidence>
<dbReference type="SUPFAM" id="SSF55048">
    <property type="entry name" value="Probable ACP-binding domain of malonyl-CoA ACP transacylase"/>
    <property type="match status" value="1"/>
</dbReference>
<dbReference type="EMBL" id="BRLB01000022">
    <property type="protein sequence ID" value="GKX31856.1"/>
    <property type="molecule type" value="Genomic_DNA"/>
</dbReference>
<dbReference type="GO" id="GO:0006633">
    <property type="term" value="P:fatty acid biosynthetic process"/>
    <property type="evidence" value="ECO:0007669"/>
    <property type="project" value="TreeGrafter"/>
</dbReference>
<dbReference type="Gene3D" id="3.40.366.10">
    <property type="entry name" value="Malonyl-Coenzyme A Acyl Carrier Protein, domain 2"/>
    <property type="match status" value="1"/>
</dbReference>
<feature type="active site" evidence="5">
    <location>
        <position position="96"/>
    </location>
</feature>
<keyword evidence="1 4" id="KW-0808">Transferase</keyword>
<dbReference type="GO" id="GO:0004314">
    <property type="term" value="F:[acyl-carrier-protein] S-malonyltransferase activity"/>
    <property type="evidence" value="ECO:0007669"/>
    <property type="project" value="UniProtKB-EC"/>
</dbReference>
<feature type="domain" description="Malonyl-CoA:ACP transacylase (MAT)" evidence="6">
    <location>
        <begin position="13"/>
        <end position="309"/>
    </location>
</feature>
<sequence length="316" mass="34835">MKGMKDMGKTAFLFPGQGAQYLGMGKEIANNYKSSKEIFQIASEALELDIEEICNEKEDVLNKTEYTQPAILTTTIAILEAVKEHGLEADVVAGLSLGEYSALVANETLDFREAVSLVRKRGKYMEEAVPDGKGSMAAVLGLEPRKVEEICDSVDGMVKPANYNCPGQIVIAGEVEALDTACEKLEEAGARRVIKLKVSGPFHTPMLNSAAEKLMKELDKVNVKKSKIPYITNVTADYVDNYDDVKSYLTKQVISPVRWEETINKMIDDGVDTFVEIGPGKTLSSFVKKVDKSKRIINIQDMKSLDKALKLINKVD</sequence>
<dbReference type="PANTHER" id="PTHR42681:SF1">
    <property type="entry name" value="MALONYL-COA-ACYL CARRIER PROTEIN TRANSACYLASE, MITOCHONDRIAL"/>
    <property type="match status" value="1"/>
</dbReference>
<dbReference type="SUPFAM" id="SSF52151">
    <property type="entry name" value="FabD/lysophospholipase-like"/>
    <property type="match status" value="1"/>
</dbReference>
<dbReference type="InterPro" id="IPR014043">
    <property type="entry name" value="Acyl_transferase_dom"/>
</dbReference>
<feature type="active site" evidence="5">
    <location>
        <position position="203"/>
    </location>
</feature>
<dbReference type="SMART" id="SM00827">
    <property type="entry name" value="PKS_AT"/>
    <property type="match status" value="1"/>
</dbReference>
<dbReference type="FunFam" id="3.30.70.250:FF:000001">
    <property type="entry name" value="Malonyl CoA-acyl carrier protein transacylase"/>
    <property type="match status" value="1"/>
</dbReference>
<evidence type="ECO:0000256" key="2">
    <source>
        <dbReference type="ARBA" id="ARBA00023315"/>
    </source>
</evidence>